<proteinExistence type="predicted"/>
<name>A0A973A976_9GAMM</name>
<dbReference type="Gene3D" id="3.90.226.10">
    <property type="entry name" value="2-enoyl-CoA Hydratase, Chain A, domain 1"/>
    <property type="match status" value="1"/>
</dbReference>
<accession>A0A973A976</accession>
<feature type="non-terminal residue" evidence="1">
    <location>
        <position position="1"/>
    </location>
</feature>
<dbReference type="Pfam" id="PF00378">
    <property type="entry name" value="ECH_1"/>
    <property type="match status" value="1"/>
</dbReference>
<dbReference type="Proteomes" id="UP000754644">
    <property type="component" value="Unassembled WGS sequence"/>
</dbReference>
<comment type="caution">
    <text evidence="1">The sequence shown here is derived from an EMBL/GenBank/DDBJ whole genome shotgun (WGS) entry which is preliminary data.</text>
</comment>
<dbReference type="EC" id="4.2.1.17" evidence="1"/>
<dbReference type="GO" id="GO:0004300">
    <property type="term" value="F:enoyl-CoA hydratase activity"/>
    <property type="evidence" value="ECO:0007669"/>
    <property type="project" value="UniProtKB-EC"/>
</dbReference>
<dbReference type="SUPFAM" id="SSF52096">
    <property type="entry name" value="ClpP/crotonase"/>
    <property type="match status" value="1"/>
</dbReference>
<evidence type="ECO:0000313" key="1">
    <source>
        <dbReference type="EMBL" id="NQV65940.1"/>
    </source>
</evidence>
<evidence type="ECO:0000313" key="2">
    <source>
        <dbReference type="Proteomes" id="UP000754644"/>
    </source>
</evidence>
<gene>
    <name evidence="1" type="ORF">HQ497_11315</name>
</gene>
<dbReference type="EMBL" id="JABMOJ010000429">
    <property type="protein sequence ID" value="NQV65940.1"/>
    <property type="molecule type" value="Genomic_DNA"/>
</dbReference>
<dbReference type="AlphaFoldDB" id="A0A973A976"/>
<dbReference type="InterPro" id="IPR001753">
    <property type="entry name" value="Enoyl-CoA_hydra/iso"/>
</dbReference>
<keyword evidence="1" id="KW-0456">Lyase</keyword>
<sequence length="90" mass="9856">DEALRVGLVNFIVSEESILKDALVYAERIASNAPLTVKAAKAAVNAYEKYSQIEAASAIADLVDACFDSEDYKEGRRAFAEKRAPEFKGR</sequence>
<dbReference type="InterPro" id="IPR029045">
    <property type="entry name" value="ClpP/crotonase-like_dom_sf"/>
</dbReference>
<reference evidence="1" key="1">
    <citation type="submission" date="2020-05" db="EMBL/GenBank/DDBJ databases">
        <title>Sulfur intermediates as new biogeochemical hubs in an aquatic model microbial ecosystem.</title>
        <authorList>
            <person name="Vigneron A."/>
        </authorList>
    </citation>
    <scope>NUCLEOTIDE SEQUENCE</scope>
    <source>
        <strain evidence="1">Bin.250</strain>
    </source>
</reference>
<protein>
    <submittedName>
        <fullName evidence="1">Enoyl-CoA hydratase</fullName>
        <ecNumber evidence="1">4.2.1.17</ecNumber>
    </submittedName>
</protein>
<organism evidence="1 2">
    <name type="scientific">SAR86 cluster bacterium</name>
    <dbReference type="NCBI Taxonomy" id="2030880"/>
    <lineage>
        <taxon>Bacteria</taxon>
        <taxon>Pseudomonadati</taxon>
        <taxon>Pseudomonadota</taxon>
        <taxon>Gammaproteobacteria</taxon>
        <taxon>SAR86 cluster</taxon>
    </lineage>
</organism>